<evidence type="ECO:0000313" key="2">
    <source>
        <dbReference type="Proteomes" id="UP001055879"/>
    </source>
</evidence>
<dbReference type="Proteomes" id="UP001055879">
    <property type="component" value="Linkage Group LG06"/>
</dbReference>
<gene>
    <name evidence="1" type="ORF">L6452_21043</name>
</gene>
<organism evidence="1 2">
    <name type="scientific">Arctium lappa</name>
    <name type="common">Greater burdock</name>
    <name type="synonym">Lappa major</name>
    <dbReference type="NCBI Taxonomy" id="4217"/>
    <lineage>
        <taxon>Eukaryota</taxon>
        <taxon>Viridiplantae</taxon>
        <taxon>Streptophyta</taxon>
        <taxon>Embryophyta</taxon>
        <taxon>Tracheophyta</taxon>
        <taxon>Spermatophyta</taxon>
        <taxon>Magnoliopsida</taxon>
        <taxon>eudicotyledons</taxon>
        <taxon>Gunneridae</taxon>
        <taxon>Pentapetalae</taxon>
        <taxon>asterids</taxon>
        <taxon>campanulids</taxon>
        <taxon>Asterales</taxon>
        <taxon>Asteraceae</taxon>
        <taxon>Carduoideae</taxon>
        <taxon>Cardueae</taxon>
        <taxon>Arctiinae</taxon>
        <taxon>Arctium</taxon>
    </lineage>
</organism>
<dbReference type="EMBL" id="CM042052">
    <property type="protein sequence ID" value="KAI3720133.1"/>
    <property type="molecule type" value="Genomic_DNA"/>
</dbReference>
<sequence>MLHNNTNKFTLILIYAFLEWILIALLLLNSVFSYFIIKFAQFFGLNSPCFLCARFDRFFEPENNNSCLGFCSIHRTLAESRDSPRSFVFSKVERIDVIGEDEVRSKYGVDFEAKFGDDCSCFVIHPLWDVLGDDQKGNRIDDHEAKIDTDERIESECVEENREIGSEKGDDGDEEFETEESEIEVIRDSNCLEHDLIRFEKEEDSISAIRDVQFFIDYSGNQLFPFELLDSKTEENPKNSEDEDHEFGDFQKAQVKSEEIDDSFHRKTEELTKYGEKYVVYHENLIDFTDEQVAVDEETRTPSVDNEELRENDSDLHSVDEEESVSIGTEIPVLDSCNEIKHEEHSTISDNLHSNIENAHLKLENFDEIEEERAPETPSSIHSLNPLHKKWLMPETKESGAEESFDGSAISEADGGDPVNTAEKLKSALKAERKTLHHLYSELEEERNASAVAANETMAMINRLQEEKAAMQMEALQYQRMMEEQSEYDHEALQLLNELMIKKETELESYRKKVSDYESREKMRFSRTSKDGSTKTGTSSVSWSHSEDDDGLSVDLNRESQHQNTPIESILDLESFEEERVSILEQLKVLEEKLFALSDEEDRHFANVTVIEDHYEEVTTHGVKGPVVEFVQNGKQPMGKRLLQLFDAISTTSEDGVTTRNGYEIGFRPIKFEDTAVTRFELEKKRIDMEEEVDQLYGRLQALEADKEFLKHCIGSMKKGEKGMELLQEILQHLRNLRTKTYTDNTFI</sequence>
<protein>
    <submittedName>
        <fullName evidence="1">Uncharacterized protein</fullName>
    </submittedName>
</protein>
<keyword evidence="2" id="KW-1185">Reference proteome</keyword>
<accession>A0ACB9BDH7</accession>
<proteinExistence type="predicted"/>
<comment type="caution">
    <text evidence="1">The sequence shown here is derived from an EMBL/GenBank/DDBJ whole genome shotgun (WGS) entry which is preliminary data.</text>
</comment>
<reference evidence="2" key="1">
    <citation type="journal article" date="2022" name="Mol. Ecol. Resour.">
        <title>The genomes of chicory, endive, great burdock and yacon provide insights into Asteraceae palaeo-polyploidization history and plant inulin production.</title>
        <authorList>
            <person name="Fan W."/>
            <person name="Wang S."/>
            <person name="Wang H."/>
            <person name="Wang A."/>
            <person name="Jiang F."/>
            <person name="Liu H."/>
            <person name="Zhao H."/>
            <person name="Xu D."/>
            <person name="Zhang Y."/>
        </authorList>
    </citation>
    <scope>NUCLEOTIDE SEQUENCE [LARGE SCALE GENOMIC DNA]</scope>
    <source>
        <strain evidence="2">cv. Niubang</strain>
    </source>
</reference>
<evidence type="ECO:0000313" key="1">
    <source>
        <dbReference type="EMBL" id="KAI3720133.1"/>
    </source>
</evidence>
<name>A0ACB9BDH7_ARCLA</name>
<reference evidence="1 2" key="2">
    <citation type="journal article" date="2022" name="Mol. Ecol. Resour.">
        <title>The genomes of chicory, endive, great burdock and yacon provide insights into Asteraceae paleo-polyploidization history and plant inulin production.</title>
        <authorList>
            <person name="Fan W."/>
            <person name="Wang S."/>
            <person name="Wang H."/>
            <person name="Wang A."/>
            <person name="Jiang F."/>
            <person name="Liu H."/>
            <person name="Zhao H."/>
            <person name="Xu D."/>
            <person name="Zhang Y."/>
        </authorList>
    </citation>
    <scope>NUCLEOTIDE SEQUENCE [LARGE SCALE GENOMIC DNA]</scope>
    <source>
        <strain evidence="2">cv. Niubang</strain>
    </source>
</reference>